<sequence length="117" mass="12849">MTIKTLTRADITHSIIRQIGLSRTESAELVDTILEEICSALIRGENVGLSSFAAFNVREKSRRPGRNPKTGEDYQIAARRVISFTASDAVKTQIQKAHVGRKMKAKARPIDPTSGPT</sequence>
<comment type="similarity">
    <text evidence="1 8">Belongs to the bacterial histone-like protein family.</text>
</comment>
<evidence type="ECO:0000256" key="7">
    <source>
        <dbReference type="ARBA" id="ARBA00023172"/>
    </source>
</evidence>
<dbReference type="InterPro" id="IPR000119">
    <property type="entry name" value="Hist_DNA-bd"/>
</dbReference>
<feature type="compositionally biased region" description="Basic residues" evidence="9">
    <location>
        <begin position="98"/>
        <end position="107"/>
    </location>
</feature>
<dbReference type="GO" id="GO:0006355">
    <property type="term" value="P:regulation of DNA-templated transcription"/>
    <property type="evidence" value="ECO:0007669"/>
    <property type="project" value="InterPro"/>
</dbReference>
<dbReference type="Gene3D" id="4.10.520.10">
    <property type="entry name" value="IHF-like DNA-binding proteins"/>
    <property type="match status" value="1"/>
</dbReference>
<evidence type="ECO:0000256" key="9">
    <source>
        <dbReference type="SAM" id="MobiDB-lite"/>
    </source>
</evidence>
<evidence type="ECO:0000256" key="2">
    <source>
        <dbReference type="ARBA" id="ARBA00018329"/>
    </source>
</evidence>
<comment type="caution">
    <text evidence="10">The sequence shown here is derived from an EMBL/GenBank/DDBJ whole genome shotgun (WGS) entry which is preliminary data.</text>
</comment>
<evidence type="ECO:0000313" key="10">
    <source>
        <dbReference type="EMBL" id="GAJ96085.1"/>
    </source>
</evidence>
<evidence type="ECO:0000256" key="6">
    <source>
        <dbReference type="ARBA" id="ARBA00023163"/>
    </source>
</evidence>
<evidence type="ECO:0000256" key="3">
    <source>
        <dbReference type="ARBA" id="ARBA00022845"/>
    </source>
</evidence>
<protein>
    <recommendedName>
        <fullName evidence="2">Integration host factor subunit alpha</fullName>
    </recommendedName>
</protein>
<evidence type="ECO:0000256" key="5">
    <source>
        <dbReference type="ARBA" id="ARBA00023125"/>
    </source>
</evidence>
<evidence type="ECO:0000256" key="4">
    <source>
        <dbReference type="ARBA" id="ARBA00023015"/>
    </source>
</evidence>
<organism evidence="10 11">
    <name type="scientific">Rhizobium rhizogenes NBRC 13257</name>
    <dbReference type="NCBI Taxonomy" id="1220581"/>
    <lineage>
        <taxon>Bacteria</taxon>
        <taxon>Pseudomonadati</taxon>
        <taxon>Pseudomonadota</taxon>
        <taxon>Alphaproteobacteria</taxon>
        <taxon>Hyphomicrobiales</taxon>
        <taxon>Rhizobiaceae</taxon>
        <taxon>Rhizobium/Agrobacterium group</taxon>
        <taxon>Rhizobium</taxon>
    </lineage>
</organism>
<accession>A0AA87U7I4</accession>
<dbReference type="EMBL" id="BAYX01000016">
    <property type="protein sequence ID" value="GAJ96085.1"/>
    <property type="molecule type" value="Genomic_DNA"/>
</dbReference>
<dbReference type="GO" id="GO:0006417">
    <property type="term" value="P:regulation of translation"/>
    <property type="evidence" value="ECO:0007669"/>
    <property type="project" value="UniProtKB-KW"/>
</dbReference>
<dbReference type="GO" id="GO:0003677">
    <property type="term" value="F:DNA binding"/>
    <property type="evidence" value="ECO:0007669"/>
    <property type="project" value="UniProtKB-KW"/>
</dbReference>
<dbReference type="PRINTS" id="PR01727">
    <property type="entry name" value="DNABINDINGHU"/>
</dbReference>
<dbReference type="InterPro" id="IPR010992">
    <property type="entry name" value="IHF-like_DNA-bd_dom_sf"/>
</dbReference>
<evidence type="ECO:0000256" key="1">
    <source>
        <dbReference type="ARBA" id="ARBA00010529"/>
    </source>
</evidence>
<proteinExistence type="inferred from homology"/>
<evidence type="ECO:0000256" key="8">
    <source>
        <dbReference type="RuleBase" id="RU003939"/>
    </source>
</evidence>
<evidence type="ECO:0000313" key="11">
    <source>
        <dbReference type="Proteomes" id="UP000026941"/>
    </source>
</evidence>
<dbReference type="SMART" id="SM00411">
    <property type="entry name" value="BHL"/>
    <property type="match status" value="1"/>
</dbReference>
<keyword evidence="3" id="KW-0810">Translation regulation</keyword>
<dbReference type="GO" id="GO:0005829">
    <property type="term" value="C:cytosol"/>
    <property type="evidence" value="ECO:0007669"/>
    <property type="project" value="TreeGrafter"/>
</dbReference>
<reference evidence="10 11" key="1">
    <citation type="submission" date="2014-05" db="EMBL/GenBank/DDBJ databases">
        <title>Whole genome shotgun sequence of Rhizobium rhizogenes NBRC 13257.</title>
        <authorList>
            <person name="Katano-Makiyama Y."/>
            <person name="Hosoyama A."/>
            <person name="Hashimoto M."/>
            <person name="Hosoyama Y."/>
            <person name="Noguchi M."/>
            <person name="Tsuchikane K."/>
            <person name="Kimura A."/>
            <person name="Ohji S."/>
            <person name="Ichikawa N."/>
            <person name="Yamazoe A."/>
            <person name="Fujita N."/>
        </authorList>
    </citation>
    <scope>NUCLEOTIDE SEQUENCE [LARGE SCALE GENOMIC DNA]</scope>
    <source>
        <strain evidence="10 11">NBRC 13257</strain>
    </source>
</reference>
<dbReference type="PANTHER" id="PTHR33175">
    <property type="entry name" value="DNA-BINDING PROTEIN HU"/>
    <property type="match status" value="1"/>
</dbReference>
<dbReference type="NCBIfam" id="NF001401">
    <property type="entry name" value="PRK00285.1"/>
    <property type="match status" value="1"/>
</dbReference>
<dbReference type="PANTHER" id="PTHR33175:SF2">
    <property type="entry name" value="INTEGRATION HOST FACTOR SUBUNIT ALPHA"/>
    <property type="match status" value="1"/>
</dbReference>
<gene>
    <name evidence="10" type="primary">ihfA</name>
    <name evidence="10" type="ORF">RRH01S_16_00350</name>
</gene>
<dbReference type="InterPro" id="IPR005684">
    <property type="entry name" value="IHF_alpha"/>
</dbReference>
<keyword evidence="5" id="KW-0238">DNA-binding</keyword>
<keyword evidence="6" id="KW-0804">Transcription</keyword>
<dbReference type="GO" id="GO:0030527">
    <property type="term" value="F:structural constituent of chromatin"/>
    <property type="evidence" value="ECO:0007669"/>
    <property type="project" value="InterPro"/>
</dbReference>
<dbReference type="AlphaFoldDB" id="A0AA87U7I4"/>
<dbReference type="GO" id="GO:0009893">
    <property type="term" value="P:positive regulation of metabolic process"/>
    <property type="evidence" value="ECO:0007669"/>
    <property type="project" value="UniProtKB-ARBA"/>
</dbReference>
<dbReference type="InterPro" id="IPR020816">
    <property type="entry name" value="Histone-like_DNA-bd_CS"/>
</dbReference>
<keyword evidence="7" id="KW-0233">DNA recombination</keyword>
<dbReference type="RefSeq" id="WP_012653095.1">
    <property type="nucleotide sequence ID" value="NZ_BAYX01000016.1"/>
</dbReference>
<keyword evidence="4" id="KW-0805">Transcription regulation</keyword>
<feature type="region of interest" description="Disordered" evidence="9">
    <location>
        <begin position="95"/>
        <end position="117"/>
    </location>
</feature>
<dbReference type="Pfam" id="PF00216">
    <property type="entry name" value="Bac_DNA_binding"/>
    <property type="match status" value="1"/>
</dbReference>
<name>A0AA87U7I4_RHIRH</name>
<dbReference type="CDD" id="cd13835">
    <property type="entry name" value="IHF_A"/>
    <property type="match status" value="1"/>
</dbReference>
<dbReference type="SUPFAM" id="SSF47729">
    <property type="entry name" value="IHF-like DNA-binding proteins"/>
    <property type="match status" value="1"/>
</dbReference>
<dbReference type="PROSITE" id="PS00045">
    <property type="entry name" value="HISTONE_LIKE"/>
    <property type="match status" value="1"/>
</dbReference>
<dbReference type="Proteomes" id="UP000026941">
    <property type="component" value="Unassembled WGS sequence"/>
</dbReference>
<dbReference type="GO" id="GO:0006310">
    <property type="term" value="P:DNA recombination"/>
    <property type="evidence" value="ECO:0007669"/>
    <property type="project" value="UniProtKB-KW"/>
</dbReference>